<protein>
    <recommendedName>
        <fullName evidence="4">PAC domain-containing protein</fullName>
    </recommendedName>
</protein>
<comment type="caution">
    <text evidence="2">The sequence shown here is derived from an EMBL/GenBank/DDBJ whole genome shotgun (WGS) entry which is preliminary data.</text>
</comment>
<evidence type="ECO:0000256" key="1">
    <source>
        <dbReference type="SAM" id="MobiDB-lite"/>
    </source>
</evidence>
<keyword evidence="3" id="KW-1185">Reference proteome</keyword>
<evidence type="ECO:0000313" key="2">
    <source>
        <dbReference type="EMBL" id="GBC59845.1"/>
    </source>
</evidence>
<name>A0A401FSA7_9BACT</name>
<reference evidence="3" key="2">
    <citation type="submission" date="2019-01" db="EMBL/GenBank/DDBJ databases">
        <title>Genome sequence of Desulfonema ishimotonii strain Tokyo 01.</title>
        <authorList>
            <person name="Fukui M."/>
        </authorList>
    </citation>
    <scope>NUCLEOTIDE SEQUENCE [LARGE SCALE GENOMIC DNA]</scope>
    <source>
        <strain evidence="3">Tokyo 01</strain>
    </source>
</reference>
<proteinExistence type="predicted"/>
<dbReference type="Proteomes" id="UP000288096">
    <property type="component" value="Unassembled WGS sequence"/>
</dbReference>
<dbReference type="EMBL" id="BEXT01000001">
    <property type="protein sequence ID" value="GBC59845.1"/>
    <property type="molecule type" value="Genomic_DNA"/>
</dbReference>
<dbReference type="InterPro" id="IPR000014">
    <property type="entry name" value="PAS"/>
</dbReference>
<gene>
    <name evidence="2" type="ORF">DENIS_0786</name>
</gene>
<dbReference type="SUPFAM" id="SSF55785">
    <property type="entry name" value="PYP-like sensor domain (PAS domain)"/>
    <property type="match status" value="1"/>
</dbReference>
<reference evidence="3" key="1">
    <citation type="submission" date="2017-11" db="EMBL/GenBank/DDBJ databases">
        <authorList>
            <person name="Watanabe M."/>
            <person name="Kojima H."/>
        </authorList>
    </citation>
    <scope>NUCLEOTIDE SEQUENCE [LARGE SCALE GENOMIC DNA]</scope>
    <source>
        <strain evidence="3">Tokyo 01</strain>
    </source>
</reference>
<dbReference type="CDD" id="cd00130">
    <property type="entry name" value="PAS"/>
    <property type="match status" value="1"/>
</dbReference>
<organism evidence="2 3">
    <name type="scientific">Desulfonema ishimotonii</name>
    <dbReference type="NCBI Taxonomy" id="45657"/>
    <lineage>
        <taxon>Bacteria</taxon>
        <taxon>Pseudomonadati</taxon>
        <taxon>Thermodesulfobacteriota</taxon>
        <taxon>Desulfobacteria</taxon>
        <taxon>Desulfobacterales</taxon>
        <taxon>Desulfococcaceae</taxon>
        <taxon>Desulfonema</taxon>
    </lineage>
</organism>
<sequence length="129" mass="13755">MADADQSGKCQNPAPGKAGKTVSGRAGQRRNISSTGEGHEVIGKTLEEIESPDDSVLECLSGKTFINIKKSIITPRGRFQFFATGKPIKDASGRVVGAVEIVKDMKEIRALAQAVSQPVHTTFSDVVEK</sequence>
<dbReference type="RefSeq" id="WP_124327322.1">
    <property type="nucleotide sequence ID" value="NZ_BEXT01000001.1"/>
</dbReference>
<evidence type="ECO:0008006" key="4">
    <source>
        <dbReference type="Google" id="ProtNLM"/>
    </source>
</evidence>
<evidence type="ECO:0000313" key="3">
    <source>
        <dbReference type="Proteomes" id="UP000288096"/>
    </source>
</evidence>
<accession>A0A401FSA7</accession>
<dbReference type="AlphaFoldDB" id="A0A401FSA7"/>
<dbReference type="InterPro" id="IPR035965">
    <property type="entry name" value="PAS-like_dom_sf"/>
</dbReference>
<feature type="region of interest" description="Disordered" evidence="1">
    <location>
        <begin position="1"/>
        <end position="42"/>
    </location>
</feature>
<dbReference type="Gene3D" id="3.30.450.20">
    <property type="entry name" value="PAS domain"/>
    <property type="match status" value="1"/>
</dbReference>